<evidence type="ECO:0000313" key="2">
    <source>
        <dbReference type="Proteomes" id="UP000002654"/>
    </source>
</evidence>
<dbReference type="PATRIC" id="fig|768679.9.peg.350"/>
<dbReference type="AlphaFoldDB" id="G4RN64"/>
<dbReference type="RefSeq" id="WP_014126265.1">
    <property type="nucleotide sequence ID" value="NC_016070.1"/>
</dbReference>
<evidence type="ECO:0000313" key="1">
    <source>
        <dbReference type="EMBL" id="CCC81008.1"/>
    </source>
</evidence>
<dbReference type="KEGG" id="ttn:TTX_0332"/>
<dbReference type="EMBL" id="FN869859">
    <property type="protein sequence ID" value="CCC81008.1"/>
    <property type="molecule type" value="Genomic_DNA"/>
</dbReference>
<sequence length="262" mass="27404">MNKALVAAAVILAAAAVAAILMRTAPAAPPKFSQLASQGMNSTFTAKYKLDIEMTEGAVSQSLAASAVYSQSGSLRLFLAMSTSAGPSGRAVFYLATMPSDGGLELCYLTSAPLGVWLGGCRQLGPSSVAELQSAKARALSLMDNITSYEGQRTVSGYTAYCYAVKGNITSDELSYILVLPLPSARELRIPYVAQVNGTVCLSSSGAPLYEDVAVTPTIKLLLMPPPTVKVVVEALQYQPGVFLSENATWVINRASSLSTSS</sequence>
<gene>
    <name evidence="1" type="ordered locus">TTX_0332</name>
</gene>
<accession>G4RN64</accession>
<name>G4RN64_THETK</name>
<protein>
    <submittedName>
        <fullName evidence="1">Uncharacterized protein</fullName>
    </submittedName>
</protein>
<dbReference type="GeneID" id="11263343"/>
<keyword evidence="2" id="KW-1185">Reference proteome</keyword>
<organism evidence="1 2">
    <name type="scientific">Thermoproteus tenax (strain ATCC 35583 / DSM 2078 / JCM 9277 / NBRC 100435 / Kra 1)</name>
    <dbReference type="NCBI Taxonomy" id="768679"/>
    <lineage>
        <taxon>Archaea</taxon>
        <taxon>Thermoproteota</taxon>
        <taxon>Thermoprotei</taxon>
        <taxon>Thermoproteales</taxon>
        <taxon>Thermoproteaceae</taxon>
        <taxon>Thermoproteus</taxon>
    </lineage>
</organism>
<proteinExistence type="predicted"/>
<dbReference type="Proteomes" id="UP000002654">
    <property type="component" value="Chromosome"/>
</dbReference>
<reference evidence="1 2" key="1">
    <citation type="journal article" date="2011" name="PLoS ONE">
        <title>The complete genome sequence of Thermoproteus tenax: a physiologically versatile member of the Crenarchaeota.</title>
        <authorList>
            <person name="Siebers B."/>
            <person name="Zaparty M."/>
            <person name="Raddatz G."/>
            <person name="Tjaden B."/>
            <person name="Albers S.V."/>
            <person name="Bell S.D."/>
            <person name="Blombach F."/>
            <person name="Kletzin A."/>
            <person name="Kyrpides N."/>
            <person name="Lanz C."/>
            <person name="Plagens A."/>
            <person name="Rampp M."/>
            <person name="Rosinus A."/>
            <person name="von Jan M."/>
            <person name="Makarova K.S."/>
            <person name="Klenk H.P."/>
            <person name="Schuster S.C."/>
            <person name="Hensel R."/>
        </authorList>
    </citation>
    <scope>NUCLEOTIDE SEQUENCE [LARGE SCALE GENOMIC DNA]</scope>
    <source>
        <strain evidence="2">ATCC 35583 / DSM 2078 / JCM 9277 / NBRC 100435 / Kra 1</strain>
    </source>
</reference>
<dbReference type="HOGENOM" id="CLU_1109555_0_0_2"/>
<dbReference type="PaxDb" id="768679-TTX_0332"/>
<dbReference type="eggNOG" id="arCOG08083">
    <property type="taxonomic scope" value="Archaea"/>
</dbReference>